<evidence type="ECO:0000256" key="6">
    <source>
        <dbReference type="ARBA" id="ARBA00022833"/>
    </source>
</evidence>
<evidence type="ECO:0000256" key="3">
    <source>
        <dbReference type="ARBA" id="ARBA00022679"/>
    </source>
</evidence>
<dbReference type="Pfam" id="PF01472">
    <property type="entry name" value="PUA"/>
    <property type="match status" value="1"/>
</dbReference>
<keyword evidence="6 7" id="KW-0862">Zinc</keyword>
<gene>
    <name evidence="7 11" type="primary">tgtA</name>
    <name evidence="11" type="ORF">D9Q81_06100</name>
</gene>
<comment type="function">
    <text evidence="7">Exchanges the guanine residue with 7-cyano-7-deazaguanine (preQ0) at position 15 in the dihydrouridine loop (D-loop) of archaeal tRNAs.</text>
</comment>
<dbReference type="SUPFAM" id="SSF51713">
    <property type="entry name" value="tRNA-guanine transglycosylase"/>
    <property type="match status" value="1"/>
</dbReference>
<evidence type="ECO:0000259" key="10">
    <source>
        <dbReference type="Pfam" id="PF14810"/>
    </source>
</evidence>
<dbReference type="PANTHER" id="PTHR46499">
    <property type="entry name" value="QUEUINE TRNA-RIBOSYLTRANSFERASE"/>
    <property type="match status" value="1"/>
</dbReference>
<dbReference type="InterPro" id="IPR050076">
    <property type="entry name" value="ArchSynthase1/Queuine_TRR"/>
</dbReference>
<keyword evidence="2 7" id="KW-0328">Glycosyltransferase</keyword>
<feature type="domain" description="tRNA-guanine transglycosylase patch-forming" evidence="10">
    <location>
        <begin position="453"/>
        <end position="501"/>
    </location>
</feature>
<feature type="binding site" evidence="7">
    <location>
        <position position="283"/>
    </location>
    <ligand>
        <name>Zn(2+)</name>
        <dbReference type="ChEBI" id="CHEBI:29105"/>
    </ligand>
</feature>
<comment type="similarity">
    <text evidence="7">Belongs to the archaeosine tRNA-ribosyltransferase family.</text>
</comment>
<evidence type="ECO:0000256" key="7">
    <source>
        <dbReference type="HAMAP-Rule" id="MF_01634"/>
    </source>
</evidence>
<evidence type="ECO:0000259" key="8">
    <source>
        <dbReference type="Pfam" id="PF01472"/>
    </source>
</evidence>
<dbReference type="SUPFAM" id="SSF88802">
    <property type="entry name" value="Pre-PUA domain"/>
    <property type="match status" value="1"/>
</dbReference>
<comment type="cofactor">
    <cofactor evidence="7">
        <name>Zn(2+)</name>
        <dbReference type="ChEBI" id="CHEBI:29105"/>
    </cofactor>
    <text evidence="7">Binds 1 zinc ion per subunit.</text>
</comment>
<dbReference type="InterPro" id="IPR038250">
    <property type="entry name" value="TGT_C2_sf"/>
</dbReference>
<evidence type="ECO:0000256" key="2">
    <source>
        <dbReference type="ARBA" id="ARBA00022676"/>
    </source>
</evidence>
<dbReference type="Gene3D" id="3.10.450.90">
    <property type="entry name" value="ArcTGT, C2 domain"/>
    <property type="match status" value="1"/>
</dbReference>
<dbReference type="RefSeq" id="WP_125741985.1">
    <property type="nucleotide sequence ID" value="NZ_RCOR01000030.1"/>
</dbReference>
<dbReference type="InterPro" id="IPR036511">
    <property type="entry name" value="TGT-like_sf"/>
</dbReference>
<dbReference type="Proteomes" id="UP000278149">
    <property type="component" value="Unassembled WGS sequence"/>
</dbReference>
<keyword evidence="3 7" id="KW-0808">Transferase</keyword>
<dbReference type="InterPro" id="IPR036974">
    <property type="entry name" value="PUA_sf"/>
</dbReference>
<dbReference type="EMBL" id="RCOR01000030">
    <property type="protein sequence ID" value="RSN68425.1"/>
    <property type="molecule type" value="Genomic_DNA"/>
</dbReference>
<comment type="pathway">
    <text evidence="1 7">tRNA modification; archaeosine-tRNA biosynthesis.</text>
</comment>
<dbReference type="HAMAP" id="MF_01634">
    <property type="entry name" value="TgtA_arch"/>
    <property type="match status" value="1"/>
</dbReference>
<dbReference type="AlphaFoldDB" id="A0A429G3V8"/>
<dbReference type="Pfam" id="PF14810">
    <property type="entry name" value="TGT_C2"/>
    <property type="match status" value="1"/>
</dbReference>
<dbReference type="InterPro" id="IPR038370">
    <property type="entry name" value="ArcTGT_C1_sf"/>
</dbReference>
<dbReference type="Gene3D" id="3.90.1020.10">
    <property type="entry name" value="ArcTGT, C1 domain"/>
    <property type="match status" value="1"/>
</dbReference>
<dbReference type="GO" id="GO:0002099">
    <property type="term" value="P:tRNA wobble guanine modification"/>
    <property type="evidence" value="ECO:0007669"/>
    <property type="project" value="TreeGrafter"/>
</dbReference>
<dbReference type="InterPro" id="IPR004804">
    <property type="entry name" value="TgtA"/>
</dbReference>
<evidence type="ECO:0000313" key="11">
    <source>
        <dbReference type="EMBL" id="RSN68425.1"/>
    </source>
</evidence>
<evidence type="ECO:0000256" key="1">
    <source>
        <dbReference type="ARBA" id="ARBA00005030"/>
    </source>
</evidence>
<evidence type="ECO:0000313" key="12">
    <source>
        <dbReference type="Proteomes" id="UP000278149"/>
    </source>
</evidence>
<proteinExistence type="inferred from homology"/>
<dbReference type="InterPro" id="IPR029402">
    <property type="entry name" value="TGT_C2"/>
</dbReference>
<dbReference type="GO" id="GO:0003723">
    <property type="term" value="F:RNA binding"/>
    <property type="evidence" value="ECO:0007669"/>
    <property type="project" value="InterPro"/>
</dbReference>
<dbReference type="NCBIfam" id="TIGR00449">
    <property type="entry name" value="tgt_general"/>
    <property type="match status" value="1"/>
</dbReference>
<sequence>MSLYFRVRKSDASARLSELKTKSGTLILPEFFPVYNPNKPVITPREMSEMGIKAIITNSYLIYRSPELREAAIERGIHSLLGFDGVVMTDSGAYQIYRYGRVDVTNSEILRFQHSIGSDIGSILDVPMSSEIGREEAESGVERTIRNAEEWASMREELSNTLWVGTPQGSIYRDLVIKCSERIRELDFDYNGVGSIKVALEKYDFVTQVDHFMSIRSILRAGKPFHFWGIGHPSTFAFFAAIGADSFDSASYSLYAEQGRYMTPHGTLLLDEIEEFPCSCPVCSSHDPKEVKAMSKEERIKLLAKHNLYISISEIKKVREAIRGEWLWELVQERSRFHPNLYFALMHLLRRYSSLLEAREPLFKSSGLQCSGPESFLRPEVVRARNRLKYIHYNGKFKRVLYGDVPLGLKYLYPFGQTICPYDEEVQDEPEDDEIITCVLSYQYEFPFPKLPAIMRRSKSTGTLREVSLEGKVIGHFRPNDGAFIPTLDGASLILSHLPYPKGRVVVKGLFSDTVARGTTVFVKFVKEADPSIRPKSEVIVVNESDELLATGKAVLSGVEYHQYHPDHPFIIIRRHVKPRSEEKPPEVDS</sequence>
<feature type="domain" description="tRNA-guanine(15) transglycosylase-like" evidence="9">
    <location>
        <begin position="13"/>
        <end position="339"/>
    </location>
</feature>
<dbReference type="GO" id="GO:0016763">
    <property type="term" value="F:pentosyltransferase activity"/>
    <property type="evidence" value="ECO:0007669"/>
    <property type="project" value="UniProtKB-UniRule"/>
</dbReference>
<feature type="binding site" evidence="7">
    <location>
        <position position="280"/>
    </location>
    <ligand>
        <name>Zn(2+)</name>
        <dbReference type="ChEBI" id="CHEBI:29105"/>
    </ligand>
</feature>
<dbReference type="NCBIfam" id="TIGR00432">
    <property type="entry name" value="arcsn_tRNA_tgt"/>
    <property type="match status" value="1"/>
</dbReference>
<dbReference type="PROSITE" id="PS50890">
    <property type="entry name" value="PUA"/>
    <property type="match status" value="1"/>
</dbReference>
<dbReference type="Gene3D" id="3.20.20.105">
    <property type="entry name" value="Queuine tRNA-ribosyltransferase-like"/>
    <property type="match status" value="1"/>
</dbReference>
<dbReference type="CDD" id="cd21149">
    <property type="entry name" value="PUA_archaeosine_TGT"/>
    <property type="match status" value="1"/>
</dbReference>
<accession>A0A429G3V8</accession>
<dbReference type="Pfam" id="PF01702">
    <property type="entry name" value="TGT"/>
    <property type="match status" value="1"/>
</dbReference>
<feature type="binding site" evidence="7">
    <location>
        <position position="278"/>
    </location>
    <ligand>
        <name>Zn(2+)</name>
        <dbReference type="ChEBI" id="CHEBI:29105"/>
    </ligand>
</feature>
<dbReference type="GO" id="GO:0008270">
    <property type="term" value="F:zinc ion binding"/>
    <property type="evidence" value="ECO:0007669"/>
    <property type="project" value="UniProtKB-UniRule"/>
</dbReference>
<organism evidence="11 12">
    <name type="scientific">Candidatus Korarchaeum cryptofilum</name>
    <dbReference type="NCBI Taxonomy" id="498846"/>
    <lineage>
        <taxon>Archaea</taxon>
        <taxon>Thermoproteota</taxon>
        <taxon>Candidatus Korarchaeia</taxon>
        <taxon>Candidatus Korarchaeales</taxon>
        <taxon>Candidatus Korarchaeaceae</taxon>
        <taxon>Candidatus Korarchaeum</taxon>
    </lineage>
</organism>
<dbReference type="InterPro" id="IPR002616">
    <property type="entry name" value="tRNA_ribo_trans-like"/>
</dbReference>
<comment type="catalytic activity">
    <reaction evidence="7">
        <text>guanosine(15) in tRNA + 7-cyano-7-carbaguanine = 7-cyano-7-carbaguanosine(15) in tRNA + guanine</text>
        <dbReference type="Rhea" id="RHEA:43164"/>
        <dbReference type="Rhea" id="RHEA-COMP:10371"/>
        <dbReference type="Rhea" id="RHEA-COMP:10372"/>
        <dbReference type="ChEBI" id="CHEBI:16235"/>
        <dbReference type="ChEBI" id="CHEBI:45075"/>
        <dbReference type="ChEBI" id="CHEBI:74269"/>
        <dbReference type="ChEBI" id="CHEBI:82850"/>
        <dbReference type="EC" id="2.4.2.48"/>
    </reaction>
</comment>
<evidence type="ECO:0000256" key="5">
    <source>
        <dbReference type="ARBA" id="ARBA00022723"/>
    </source>
</evidence>
<evidence type="ECO:0000259" key="9">
    <source>
        <dbReference type="Pfam" id="PF01702"/>
    </source>
</evidence>
<dbReference type="InterPro" id="IPR015947">
    <property type="entry name" value="PUA-like_sf"/>
</dbReference>
<keyword evidence="5 7" id="KW-0479">Metal-binding</keyword>
<dbReference type="Gene3D" id="2.30.130.10">
    <property type="entry name" value="PUA domain"/>
    <property type="match status" value="1"/>
</dbReference>
<dbReference type="EC" id="2.4.2.48" evidence="7"/>
<dbReference type="GO" id="GO:0005737">
    <property type="term" value="C:cytoplasm"/>
    <property type="evidence" value="ECO:0007669"/>
    <property type="project" value="TreeGrafter"/>
</dbReference>
<name>A0A429G3V8_9CREN</name>
<dbReference type="SUPFAM" id="SSF88697">
    <property type="entry name" value="PUA domain-like"/>
    <property type="match status" value="1"/>
</dbReference>
<reference evidence="11 12" key="1">
    <citation type="submission" date="2018-10" db="EMBL/GenBank/DDBJ databases">
        <title>Co-occurring genomic capacity for anaerobic methane metabolism and dissimilatory sulfite reduction discovered in the Korarchaeota.</title>
        <authorList>
            <person name="Mckay L.J."/>
            <person name="Dlakic M."/>
            <person name="Fields M.W."/>
            <person name="Delmont T.O."/>
            <person name="Eren A.M."/>
            <person name="Jay Z.J."/>
            <person name="Klingelsmith K.B."/>
            <person name="Rusch D.B."/>
            <person name="Inskeep W.P."/>
        </authorList>
    </citation>
    <scope>NUCLEOTIDE SEQUENCE [LARGE SCALE GENOMIC DNA]</scope>
    <source>
        <strain evidence="11 12">WS</strain>
    </source>
</reference>
<protein>
    <recommendedName>
        <fullName evidence="7">tRNA-guanine(15) transglycosylase</fullName>
        <ecNumber evidence="7">2.4.2.48</ecNumber>
    </recommendedName>
    <alternativeName>
        <fullName evidence="7">7-cyano-7-deazaguanine tRNA-ribosyltransferase</fullName>
    </alternativeName>
    <alternativeName>
        <fullName evidence="7">Archaeal tRNA-guanine transglycosylase</fullName>
    </alternativeName>
</protein>
<comment type="caution">
    <text evidence="7">Lacks conserved residue(s) required for the propagation of feature annotation.</text>
</comment>
<dbReference type="UniPathway" id="UPA00393"/>
<dbReference type="PANTHER" id="PTHR46499:SF1">
    <property type="entry name" value="QUEUINE TRNA-RIBOSYLTRANSFERASE"/>
    <property type="match status" value="1"/>
</dbReference>
<comment type="caution">
    <text evidence="11">The sequence shown here is derived from an EMBL/GenBank/DDBJ whole genome shotgun (WGS) entry which is preliminary data.</text>
</comment>
<evidence type="ECO:0000256" key="4">
    <source>
        <dbReference type="ARBA" id="ARBA00022694"/>
    </source>
</evidence>
<feature type="active site" description="Nucleophile" evidence="7">
    <location>
        <position position="90"/>
    </location>
</feature>
<feature type="binding site" evidence="7">
    <location>
        <position position="125"/>
    </location>
    <ligand>
        <name>substrate</name>
    </ligand>
</feature>
<keyword evidence="4 7" id="KW-0819">tRNA processing</keyword>
<dbReference type="InterPro" id="IPR002478">
    <property type="entry name" value="PUA"/>
</dbReference>
<feature type="domain" description="PUA" evidence="8">
    <location>
        <begin position="503"/>
        <end position="561"/>
    </location>
</feature>